<evidence type="ECO:0000313" key="2">
    <source>
        <dbReference type="Proteomes" id="UP000321570"/>
    </source>
</evidence>
<dbReference type="Proteomes" id="UP000321570">
    <property type="component" value="Unassembled WGS sequence"/>
</dbReference>
<gene>
    <name evidence="1" type="ORF">WMSIL1_LOCUS4837</name>
</gene>
<dbReference type="AlphaFoldDB" id="A0A564YBZ7"/>
<evidence type="ECO:0000313" key="1">
    <source>
        <dbReference type="EMBL" id="VUZ44770.1"/>
    </source>
</evidence>
<accession>A0A564YBZ7</accession>
<keyword evidence="2" id="KW-1185">Reference proteome</keyword>
<name>A0A564YBZ7_HYMDI</name>
<protein>
    <submittedName>
        <fullName evidence="1">Uncharacterized protein</fullName>
    </submittedName>
</protein>
<organism evidence="1 2">
    <name type="scientific">Hymenolepis diminuta</name>
    <name type="common">Rat tapeworm</name>
    <dbReference type="NCBI Taxonomy" id="6216"/>
    <lineage>
        <taxon>Eukaryota</taxon>
        <taxon>Metazoa</taxon>
        <taxon>Spiralia</taxon>
        <taxon>Lophotrochozoa</taxon>
        <taxon>Platyhelminthes</taxon>
        <taxon>Cestoda</taxon>
        <taxon>Eucestoda</taxon>
        <taxon>Cyclophyllidea</taxon>
        <taxon>Hymenolepididae</taxon>
        <taxon>Hymenolepis</taxon>
    </lineage>
</organism>
<proteinExistence type="predicted"/>
<dbReference type="EMBL" id="CABIJS010000144">
    <property type="protein sequence ID" value="VUZ44770.1"/>
    <property type="molecule type" value="Genomic_DNA"/>
</dbReference>
<reference evidence="1 2" key="1">
    <citation type="submission" date="2019-07" db="EMBL/GenBank/DDBJ databases">
        <authorList>
            <person name="Jastrzebski P J."/>
            <person name="Paukszto L."/>
            <person name="Jastrzebski P J."/>
        </authorList>
    </citation>
    <scope>NUCLEOTIDE SEQUENCE [LARGE SCALE GENOMIC DNA]</scope>
    <source>
        <strain evidence="1 2">WMS-il1</strain>
    </source>
</reference>
<sequence length="50" mass="5599">MIEGHDEIGFGDFDNECINLDVKCGSGMNHWKSGEHSYVKRIEGIVSESK</sequence>